<evidence type="ECO:0000256" key="4">
    <source>
        <dbReference type="ARBA" id="ARBA00023125"/>
    </source>
</evidence>
<comment type="caution">
    <text evidence="10">The sequence shown here is derived from an EMBL/GenBank/DDBJ whole genome shotgun (WGS) entry which is preliminary data.</text>
</comment>
<protein>
    <recommendedName>
        <fullName evidence="9">Flagellar transcriptional regulator FlhD</fullName>
    </recommendedName>
</protein>
<dbReference type="InterPro" id="IPR036194">
    <property type="entry name" value="FlhD_sf"/>
</dbReference>
<comment type="domain">
    <text evidence="9">The C-terminal region contains a putative helix-turn-helix (HTH) motif, suggesting that this region may bind DNA.</text>
</comment>
<keyword evidence="2 9" id="KW-1005">Bacterial flagellum biogenesis</keyword>
<keyword evidence="10" id="KW-0969">Cilium</keyword>
<dbReference type="SUPFAM" id="SSF63592">
    <property type="entry name" value="Flagellar transcriptional activator FlhD"/>
    <property type="match status" value="1"/>
</dbReference>
<sequence length="105" mass="11391">MNNAEQYSEIKELNLSYLMLAQQMLRGDRESAMFRLGINADVADVVTGLTPGQMLKMAGSNMLLCRFRFDDNLLLGLLSGHGRETATSHLHAAILAAGKPAEALA</sequence>
<keyword evidence="1 9" id="KW-0963">Cytoplasm</keyword>
<comment type="subunit">
    <text evidence="9">Homodimer; disulfide-linked. Forms a heterohexamer composed of two FlhC and four FlhD subunits. Each FlhC binds a FlhD dimer, forming a heterotrimer, and a hexamer assembles by dimerization of two heterotrimers.</text>
</comment>
<reference evidence="11" key="1">
    <citation type="journal article" date="2021" name="Nat. Commun.">
        <title>Connecting structure to function with the recovery of over 1000 high-quality metagenome-assembled genomes from activated sludge using long-read sequencing.</title>
        <authorList>
            <person name="Singleton C.M."/>
            <person name="Petriglieri F."/>
            <person name="Kristensen J.M."/>
            <person name="Kirkegaard R.H."/>
            <person name="Michaelsen T.Y."/>
            <person name="Andersen M.H."/>
            <person name="Kondrotaite Z."/>
            <person name="Karst S.M."/>
            <person name="Dueholm M.S."/>
            <person name="Nielsen P.H."/>
            <person name="Albertsen M."/>
        </authorList>
    </citation>
    <scope>NUCLEOTIDE SEQUENCE [LARGE SCALE GENOMIC DNA]</scope>
</reference>
<evidence type="ECO:0000256" key="3">
    <source>
        <dbReference type="ARBA" id="ARBA00023015"/>
    </source>
</evidence>
<comment type="function">
    <text evidence="8 9">Functions in complex with FlhC as a master transcriptional regulator that regulates transcription of several flagellar and non-flagellar operons by binding to their promoter region. Activates expression of class 2 flagellar genes, including fliA, which is a flagellum-specific sigma factor that turns on the class 3 genes. Also regulates genes whose products function in a variety of physiological pathways.</text>
</comment>
<dbReference type="GO" id="GO:0005737">
    <property type="term" value="C:cytoplasm"/>
    <property type="evidence" value="ECO:0007669"/>
    <property type="project" value="UniProtKB-SubCell"/>
</dbReference>
<evidence type="ECO:0000256" key="1">
    <source>
        <dbReference type="ARBA" id="ARBA00022490"/>
    </source>
</evidence>
<evidence type="ECO:0000256" key="2">
    <source>
        <dbReference type="ARBA" id="ARBA00022795"/>
    </source>
</evidence>
<dbReference type="GO" id="GO:0003677">
    <property type="term" value="F:DNA binding"/>
    <property type="evidence" value="ECO:0007669"/>
    <property type="project" value="UniProtKB-UniRule"/>
</dbReference>
<evidence type="ECO:0000256" key="8">
    <source>
        <dbReference type="ARBA" id="ARBA00025431"/>
    </source>
</evidence>
<keyword evidence="10" id="KW-0966">Cell projection</keyword>
<accession>A0A9D7E438</accession>
<evidence type="ECO:0000256" key="6">
    <source>
        <dbReference type="ARBA" id="ARBA00023159"/>
    </source>
</evidence>
<dbReference type="GO" id="GO:1902208">
    <property type="term" value="P:regulation of bacterial-type flagellum assembly"/>
    <property type="evidence" value="ECO:0007669"/>
    <property type="project" value="UniProtKB-UniRule"/>
</dbReference>
<evidence type="ECO:0000313" key="10">
    <source>
        <dbReference type="EMBL" id="MBK6972560.1"/>
    </source>
</evidence>
<gene>
    <name evidence="9 10" type="primary">flhD</name>
    <name evidence="10" type="ORF">IPH26_06285</name>
</gene>
<keyword evidence="5 9" id="KW-1015">Disulfide bond</keyword>
<dbReference type="GO" id="GO:0044780">
    <property type="term" value="P:bacterial-type flagellum assembly"/>
    <property type="evidence" value="ECO:0007669"/>
    <property type="project" value="InterPro"/>
</dbReference>
<comment type="similarity">
    <text evidence="9">Belongs to the FlhD family.</text>
</comment>
<keyword evidence="10" id="KW-0282">Flagellum</keyword>
<evidence type="ECO:0000256" key="5">
    <source>
        <dbReference type="ARBA" id="ARBA00023157"/>
    </source>
</evidence>
<dbReference type="GO" id="GO:0045893">
    <property type="term" value="P:positive regulation of DNA-templated transcription"/>
    <property type="evidence" value="ECO:0007669"/>
    <property type="project" value="InterPro"/>
</dbReference>
<name>A0A9D7E438_9PROT</name>
<dbReference type="Gene3D" id="1.10.4000.10">
    <property type="entry name" value="Flagellar transcriptional activator FlhD"/>
    <property type="match status" value="1"/>
</dbReference>
<dbReference type="AlphaFoldDB" id="A0A9D7E438"/>
<dbReference type="EMBL" id="JADJEV010000003">
    <property type="protein sequence ID" value="MBK6972560.1"/>
    <property type="molecule type" value="Genomic_DNA"/>
</dbReference>
<keyword evidence="4 9" id="KW-0238">DNA-binding</keyword>
<dbReference type="NCBIfam" id="NF002783">
    <property type="entry name" value="PRK02909.1-1"/>
    <property type="match status" value="1"/>
</dbReference>
<keyword evidence="3 9" id="KW-0805">Transcription regulation</keyword>
<dbReference type="InterPro" id="IPR023559">
    <property type="entry name" value="Flagellar_FlhD"/>
</dbReference>
<feature type="disulfide bond" description="Interchain" evidence="9">
    <location>
        <position position="65"/>
    </location>
</feature>
<evidence type="ECO:0000256" key="7">
    <source>
        <dbReference type="ARBA" id="ARBA00023163"/>
    </source>
</evidence>
<organism evidence="10 11">
    <name type="scientific">Candidatus Methylophosphatis roskildensis</name>
    <dbReference type="NCBI Taxonomy" id="2899263"/>
    <lineage>
        <taxon>Bacteria</taxon>
        <taxon>Pseudomonadati</taxon>
        <taxon>Pseudomonadota</taxon>
        <taxon>Betaproteobacteria</taxon>
        <taxon>Nitrosomonadales</taxon>
        <taxon>Sterolibacteriaceae</taxon>
        <taxon>Candidatus Methylophosphatis</taxon>
    </lineage>
</organism>
<keyword evidence="7 9" id="KW-0804">Transcription</keyword>
<dbReference type="Proteomes" id="UP000807785">
    <property type="component" value="Unassembled WGS sequence"/>
</dbReference>
<proteinExistence type="inferred from homology"/>
<dbReference type="HAMAP" id="MF_00725">
    <property type="entry name" value="FlhD"/>
    <property type="match status" value="1"/>
</dbReference>
<evidence type="ECO:0000256" key="9">
    <source>
        <dbReference type="HAMAP-Rule" id="MF_00725"/>
    </source>
</evidence>
<dbReference type="Pfam" id="PF05247">
    <property type="entry name" value="FlhD"/>
    <property type="match status" value="1"/>
</dbReference>
<keyword evidence="6 9" id="KW-0010">Activator</keyword>
<comment type="subcellular location">
    <subcellularLocation>
        <location evidence="9">Cytoplasm</location>
    </subcellularLocation>
</comment>
<evidence type="ECO:0000313" key="11">
    <source>
        <dbReference type="Proteomes" id="UP000807785"/>
    </source>
</evidence>